<dbReference type="AlphaFoldDB" id="A0A2H9ZSD7"/>
<reference evidence="3 4" key="1">
    <citation type="journal article" date="2017" name="Nature">
        <title>The Apostasia genome and the evolution of orchids.</title>
        <authorList>
            <person name="Zhang G.Q."/>
            <person name="Liu K.W."/>
            <person name="Li Z."/>
            <person name="Lohaus R."/>
            <person name="Hsiao Y.Y."/>
            <person name="Niu S.C."/>
            <person name="Wang J.Y."/>
            <person name="Lin Y.C."/>
            <person name="Xu Q."/>
            <person name="Chen L.J."/>
            <person name="Yoshida K."/>
            <person name="Fujiwara S."/>
            <person name="Wang Z.W."/>
            <person name="Zhang Y.Q."/>
            <person name="Mitsuda N."/>
            <person name="Wang M."/>
            <person name="Liu G.H."/>
            <person name="Pecoraro L."/>
            <person name="Huang H.X."/>
            <person name="Xiao X.J."/>
            <person name="Lin M."/>
            <person name="Wu X.Y."/>
            <person name="Wu W.L."/>
            <person name="Chen Y.Y."/>
            <person name="Chang S.B."/>
            <person name="Sakamoto S."/>
            <person name="Ohme-Takagi M."/>
            <person name="Yagi M."/>
            <person name="Zeng S.J."/>
            <person name="Shen C.Y."/>
            <person name="Yeh C.M."/>
            <person name="Luo Y.B."/>
            <person name="Tsai W.C."/>
            <person name="Van de Peer Y."/>
            <person name="Liu Z.J."/>
        </authorList>
    </citation>
    <scope>NUCLEOTIDE SEQUENCE [LARGE SCALE GENOMIC DNA]</scope>
    <source>
        <strain evidence="4">cv. Shenzhen</strain>
        <tissue evidence="3">Stem</tissue>
    </source>
</reference>
<dbReference type="Pfam" id="PF25072">
    <property type="entry name" value="DUF7796"/>
    <property type="match status" value="1"/>
</dbReference>
<dbReference type="InterPro" id="IPR056698">
    <property type="entry name" value="DUF7796"/>
</dbReference>
<sequence>MTARSDGHIVVHRSFWTTEACRTVFLIPIALLLILYALIASKSSADGPSPPKYLHILRQEQASVCSGVRPDRPLLPPEAPRLRRRSRVAICLVGGARRFELTGPSIVKNLLQVYPNADLFLHGPVDGDAYKFFLLRNSPRIAAVRLFFPSRIAENQTQLRVLSSRGSPHGIQYFNLVEGCLSLIGDHESRRNFTYDWIVRTRVDGYWAGPLDPTAFRPGRYLVPLGSRFGGFNDRFGAGDWTTSAVGLSRLSLLPRLAMAGYRNLNSESAFKAQLTVSGVLAWEMPLPFCVVSDRQYEFPPPRYGVPVASMGSSGPLSGAKCRPCSPARAAQEVAGGLEEGWSWTTGRLELCNATGAWEEGWEEIFDRVAGEELAEERRRAAAVDLAGCVREFEGMRRRAEMWDAPLALEICRLGLSRRSGST</sequence>
<evidence type="ECO:0000313" key="3">
    <source>
        <dbReference type="EMBL" id="PKA46207.1"/>
    </source>
</evidence>
<dbReference type="Proteomes" id="UP000236161">
    <property type="component" value="Unassembled WGS sequence"/>
</dbReference>
<accession>A0A2H9ZSD7</accession>
<keyword evidence="4" id="KW-1185">Reference proteome</keyword>
<dbReference type="OrthoDB" id="2016723at2759"/>
<evidence type="ECO:0000313" key="4">
    <source>
        <dbReference type="Proteomes" id="UP000236161"/>
    </source>
</evidence>
<keyword evidence="1" id="KW-0472">Membrane</keyword>
<dbReference type="EMBL" id="KZ454427">
    <property type="protein sequence ID" value="PKA46207.1"/>
    <property type="molecule type" value="Genomic_DNA"/>
</dbReference>
<feature type="domain" description="DUF7796" evidence="2">
    <location>
        <begin position="84"/>
        <end position="417"/>
    </location>
</feature>
<dbReference type="STRING" id="1088818.A0A2H9ZSD7"/>
<organism evidence="3 4">
    <name type="scientific">Apostasia shenzhenica</name>
    <dbReference type="NCBI Taxonomy" id="1088818"/>
    <lineage>
        <taxon>Eukaryota</taxon>
        <taxon>Viridiplantae</taxon>
        <taxon>Streptophyta</taxon>
        <taxon>Embryophyta</taxon>
        <taxon>Tracheophyta</taxon>
        <taxon>Spermatophyta</taxon>
        <taxon>Magnoliopsida</taxon>
        <taxon>Liliopsida</taxon>
        <taxon>Asparagales</taxon>
        <taxon>Orchidaceae</taxon>
        <taxon>Apostasioideae</taxon>
        <taxon>Apostasia</taxon>
    </lineage>
</organism>
<keyword evidence="1" id="KW-1133">Transmembrane helix</keyword>
<dbReference type="PANTHER" id="PTHR35112:SF1">
    <property type="entry name" value="RING_FYVE_PHD ZINC FINGER SUPERFAMILY PROTEIN"/>
    <property type="match status" value="1"/>
</dbReference>
<name>A0A2H9ZSD7_9ASPA</name>
<keyword evidence="1" id="KW-0812">Transmembrane</keyword>
<proteinExistence type="predicted"/>
<protein>
    <recommendedName>
        <fullName evidence="2">DUF7796 domain-containing protein</fullName>
    </recommendedName>
</protein>
<feature type="transmembrane region" description="Helical" evidence="1">
    <location>
        <begin position="20"/>
        <end position="39"/>
    </location>
</feature>
<evidence type="ECO:0000259" key="2">
    <source>
        <dbReference type="Pfam" id="PF25072"/>
    </source>
</evidence>
<evidence type="ECO:0000256" key="1">
    <source>
        <dbReference type="SAM" id="Phobius"/>
    </source>
</evidence>
<gene>
    <name evidence="3" type="ORF">AXF42_Ash015500</name>
</gene>
<dbReference type="PANTHER" id="PTHR35112">
    <property type="entry name" value="OS08G0360500 PROTEIN"/>
    <property type="match status" value="1"/>
</dbReference>